<evidence type="ECO:0000259" key="3">
    <source>
        <dbReference type="Pfam" id="PF01841"/>
    </source>
</evidence>
<organism evidence="6 7">
    <name type="scientific">Tahibacter soli</name>
    <dbReference type="NCBI Taxonomy" id="2983605"/>
    <lineage>
        <taxon>Bacteria</taxon>
        <taxon>Pseudomonadati</taxon>
        <taxon>Pseudomonadota</taxon>
        <taxon>Gammaproteobacteria</taxon>
        <taxon>Lysobacterales</taxon>
        <taxon>Rhodanobacteraceae</taxon>
        <taxon>Tahibacter</taxon>
    </lineage>
</organism>
<keyword evidence="2" id="KW-0732">Signal</keyword>
<evidence type="ECO:0000259" key="5">
    <source>
        <dbReference type="Pfam" id="PF25023"/>
    </source>
</evidence>
<evidence type="ECO:0000313" key="7">
    <source>
        <dbReference type="Proteomes" id="UP001139971"/>
    </source>
</evidence>
<dbReference type="InterPro" id="IPR031325">
    <property type="entry name" value="RHS_repeat"/>
</dbReference>
<dbReference type="Proteomes" id="UP001139971">
    <property type="component" value="Unassembled WGS sequence"/>
</dbReference>
<dbReference type="Gene3D" id="3.10.620.30">
    <property type="match status" value="1"/>
</dbReference>
<feature type="signal peptide" evidence="2">
    <location>
        <begin position="1"/>
        <end position="23"/>
    </location>
</feature>
<dbReference type="Pfam" id="PF05593">
    <property type="entry name" value="RHS_repeat"/>
    <property type="match status" value="5"/>
</dbReference>
<dbReference type="InterPro" id="IPR022385">
    <property type="entry name" value="Rhs_assc_core"/>
</dbReference>
<evidence type="ECO:0000256" key="1">
    <source>
        <dbReference type="ARBA" id="ARBA00022737"/>
    </source>
</evidence>
<gene>
    <name evidence="6" type="ORF">OD750_014360</name>
</gene>
<keyword evidence="7" id="KW-1185">Reference proteome</keyword>
<evidence type="ECO:0000313" key="6">
    <source>
        <dbReference type="EMBL" id="MDC8013721.1"/>
    </source>
</evidence>
<dbReference type="InterPro" id="IPR002931">
    <property type="entry name" value="Transglutaminase-like"/>
</dbReference>
<feature type="domain" description="DUF6531" evidence="4">
    <location>
        <begin position="1501"/>
        <end position="1557"/>
    </location>
</feature>
<evidence type="ECO:0000256" key="2">
    <source>
        <dbReference type="SAM" id="SignalP"/>
    </source>
</evidence>
<dbReference type="Gene3D" id="2.180.10.10">
    <property type="entry name" value="RHS repeat-associated core"/>
    <property type="match status" value="6"/>
</dbReference>
<dbReference type="SUPFAM" id="SSF54001">
    <property type="entry name" value="Cysteine proteinases"/>
    <property type="match status" value="1"/>
</dbReference>
<name>A0A9X4BIA1_9GAMM</name>
<accession>A0A9X4BIA1</accession>
<dbReference type="EMBL" id="JAOVZO020000018">
    <property type="protein sequence ID" value="MDC8013721.1"/>
    <property type="molecule type" value="Genomic_DNA"/>
</dbReference>
<dbReference type="InterPro" id="IPR006530">
    <property type="entry name" value="YD"/>
</dbReference>
<keyword evidence="1" id="KW-0677">Repeat</keyword>
<dbReference type="Pfam" id="PF01841">
    <property type="entry name" value="Transglut_core"/>
    <property type="match status" value="1"/>
</dbReference>
<dbReference type="InterPro" id="IPR056823">
    <property type="entry name" value="TEN-like_YD-shell"/>
</dbReference>
<sequence length="3549" mass="382821">MLRNFVRSCALAVAAAGATCAVAANGTAPASASQRAVAALLAGQDARAAVAQALAQASPAKSALAGADRGALAGYARALADVGRAIDAARASGAGRAALASALASLDAHRLLVEARLGAIDRLFAERGGAPSRWPQQRAAIVAQLARVATAAASAGQALAAGDARTAVPHAALAELADLAAANADENRAPIHGANLPVHRPRLPTREPAAAPVVVPAYANAAQEIEPVAADYAATPDAPLSPEILAKAESLGRDYARIVDFVRGEVRTQWYAGAQKGAIGTLRSLSGNDVDQASLLVALLRASRAPARYVEGVVEVPVADLAASLAVRADKVGQALSAAGVANRPVARGGRIAAYAIEHVFVTAQLPLSNYRGTSADRDGETWVPLAPALKPYRFVPARGALAAANIAARAFADEYVRAPQPAAPLDALRERVTHALAQASPPLAYDDQLALHALDAPPLGLVPASLPATALAIVGEYSELPDRLRQRVQVVVRDADGAAALDATLPLVDLVDRRVTLAYEPASIEDGNLADRYGGLGNAPPSLVAVRPVLNIAGRNARTGGGTLETGSRHRVEVTIAGPGGATSFAQDLTAGGLAALVFDVHADGPALEADGAVLPGDSENPAARLLANVGARYLAAWDAADAELARLAGVGVVRPFPSAALVINRYAIARVGGVIDAMPWDGVSLDASLRPAEAFAGVADNRAEADFTELSALHGSSLEHRVFEQQWAVDSVSADKALALAAGQNVPVLQLTGATGVAGLNQPAEVKDAIAAWLARGYVVDVPRDPVAVQSWRGAAWRVRALATGESGWFIAGGLAGGATAMPPALWYLQELVDILGNAYGEPPNDDPFAGAILSIDRDAQDQEGEADTLLPKALRAIVADENGRPVRGAEVVFHVAASGSKFVGENDVEVDEIAARTDGKGVASVRLKLAQSQGAAGRYMLTPGDEFPQWQGSALVEVRARARRGVLASGEAYRAWILPAAAQDVRFTYLEDGERSLTPNIGYRPGLAEVRDRFGNAIANRAIRLTTATSIAPGPCGLGVGSPTGASLFKPQQCPADAIHLTGAPCASTSIDVVSRPGGAPFFLVPPATAPATVTLQGASGGAAGSLRLHTDPAFEICNDDLLIFMVATSTWGHRLGPTAWPTTVLEAARPNQPIPVAKQVNAYYMRMPRTFGQVTPDWLPVSGGQLEFWFGNGTGTNARPLSTPGAYSFDIVAGPDPGEIDGRFYVLADIEGRRRSMYGHTTAWVVDPKPPTVAPDNIGLTPFSTTDANLRLGAGFAPLEYVAAPLRIELLKNGEVLDECGQISADGNFFCTYLRGMGIDNEAEYAARTVLNDGTPFRMQSQETPIRFGQNIIAGYGRLPSDVNDPLDLVRIVQGYYPTSIPLRTEIDVPTGWSCGIGERLGFLLARAATVSLEFRRLQENGDPAGTAMWQPIRDEARDEGLHEILLDTAHLPPGEYQYRLKAVAADGTVEEYAGNASSRLVRRDALPLAHSLVKGVDTFSGNASLSEQDIVLGGRGPGLRIVRTYASHQGGEEPGAFGRGWSADLDNQVIATGCNERIVTGSAGQGQRFRAIVGPDGATRFEALHGYHGTLVQRGLEYDFYTKDGTRYHFGGAGVPGARLAYIEDVNGNRVSYTWQFDIVAPRVTRIADAAGRQIDLAYKTVVAERRIAGTTLRETLTLVDAARGPDGLVVRYEYDANGNLSKAVRSDASGKGERVSAYTYRDFGGRIVTQPDGELTYTYFGYRLTGSRDASSNDERRYDYDQYLSVVPNGNAFYYAPEQRAISVRELDGGTTRFAYDGLRGAGPVRTTVTDPRDAVSTFSLNGYGAAETIVDPAGTTTTQWDLVALQPKKIVDALATEVHYTYDVHGNRTTEEIRHASGTRTRGWTYVDPAEFDAPYIRNRVDRFTDARQIVTDYGYDRRGNLTTTARGGVTQTDAYDDNGDRTSRTDGRTNVWKFRYDRYGHVTETEDPLAHVVKTEYDARGRKTAETSSNGGVTTYAYDARDRTIRTSHPATAAGLAVETTVYDDVRRERTFFNARGKTTRTTFDPMGRVYDEVVEAGTRSLRYDANGNLESETDRGGHVVRMEYDAANRLRKKFEPENRTTLYDVDALGHVVRETVGERIAEYRYDDAQYRRTTVRRWLAGAAGGRFVEETTRYDGNGNAIASVDALLRETTRTFDDRDRLKVEAAPLGRVATFAYDGADNKVEEVRENPGGSGAQRRTFGYDAANRLVATTDAEGRTRTTVYDANGNAVEMTNARGHTVRKVYDARDNVVEESGPEIGQRTTYRYDLNGNKVEESRANGRVLTYTHDALDRLERTDDADGLVEKRKLDADGLVEALTDADNRTTISTYDDLHRVETKTLPGPGPRTTRYAYNVHGDVELQTDARNHATATVYDTLGRRVETRHPEVDGVTAVETTGYDDAGNIVATSNGRGHVTDYSFNALNLRVGQTDPADAQGRRFEQTWTYDALGNALTHTDRRGILAVTAYDRENRVVGRARDGLVLETLTLDEEGNVSLLRDALGRETATTYDRANRKLREARPLGAVSTWTYEPEGDVAETTDADGRTTSHTYTKRRHLETQTLAGETTTHRYNGSGQRIATLKPERRGEWLYGYDAGGRLETVESPLHHVTRFGYDAADNRTSILDANAHETTFAYDARNRLAGKTYEGGDAYAWTYDADGNRTRTTTPNGVAIDATYDALDRAIDTTYAGAATGEVGKTSRGYDGNGNIVAVTEEFVGGAARTQTRRYDDFERLEHIVDVHGGTLGYRYDAVGNRTHLVDRDGRETVWTYDALNHNDAVTVPGQGTTTQTHTKVGLIDVVTRPDGTTSDTDYDPAGRISRVAHAKAGATLATSAYRYDFNGNRVEQKETNGAATGGIEIVTAYGYDADDRLETVTEPARATTYTLDPVGNRVRERVAANGTTIGDSTLVYDARDRLTSRSDPTAGVAVAQTYDANGNLKTQVVNGGAPRTYTYDARDRMTALHEGAATPFAFDYDADGLRIAKSQGMAQATRYQYDLGSLIAEANASGSTLVRYHYSANQLIGRTQAGSTPVERHYLLDALRTPIAMLTQAGAVDARTRYDAWGEVIAQQGTSGQTIAPAREGAHAALPSTDEQPIGFTGYYKDGESGLYYAKARYYDPAVARFMSEDPEAGNDMTPPSLHRYLYAHANPTVYVDPTGRYGEAGHYYTTYYVALRMGYSDADAQQLAFYSQLPDEAAALDAMYVVKAKGFNLTSPERWRTNEEIQELLHGLNGGIAEHETGRTLNALKSAGGDLTTSGLLIHRLADSFAHRKTELHGGEHDPHEQRMFTTNIGHLTAGYSPDTIQRQPELYLQYVRTLAGALGEKRNLSAEQIGALQTLVAGELSEVAYMDGKLPREGFFSRGFFGRDKDAALKERSMQMLIHKLNMLGIERIGSSRTRPGLLDMGYRPEDRESFELLSPDLTNARSIDHALGDIWEGSALARDNASRYRRRNVDAALENVRRLLLKEHRSIETIDPEYRPGVTIIIESVDGMGTLNAPERWWETLIDRYNPMRRYGPSPD</sequence>
<evidence type="ECO:0000259" key="4">
    <source>
        <dbReference type="Pfam" id="PF20148"/>
    </source>
</evidence>
<dbReference type="PANTHER" id="PTHR32305">
    <property type="match status" value="1"/>
</dbReference>
<dbReference type="InterPro" id="IPR038765">
    <property type="entry name" value="Papain-like_cys_pep_sf"/>
</dbReference>
<dbReference type="Pfam" id="PF20148">
    <property type="entry name" value="DUF6531"/>
    <property type="match status" value="1"/>
</dbReference>
<feature type="domain" description="Teneurin-like YD-shell" evidence="5">
    <location>
        <begin position="2839"/>
        <end position="3178"/>
    </location>
</feature>
<dbReference type="Pfam" id="PF25023">
    <property type="entry name" value="TEN_YD-shell"/>
    <property type="match status" value="1"/>
</dbReference>
<reference evidence="6" key="1">
    <citation type="submission" date="2023-02" db="EMBL/GenBank/DDBJ databases">
        <title>Tahibacter soli sp. nov. isolated from soil.</title>
        <authorList>
            <person name="Baek J.H."/>
            <person name="Lee J.K."/>
            <person name="Choi D.G."/>
            <person name="Jeon C.O."/>
        </authorList>
    </citation>
    <scope>NUCLEOTIDE SEQUENCE</scope>
    <source>
        <strain evidence="6">BL</strain>
    </source>
</reference>
<dbReference type="NCBIfam" id="TIGR03696">
    <property type="entry name" value="Rhs_assc_core"/>
    <property type="match status" value="1"/>
</dbReference>
<dbReference type="InterPro" id="IPR050708">
    <property type="entry name" value="T6SS_VgrG/RHS"/>
</dbReference>
<dbReference type="InterPro" id="IPR045351">
    <property type="entry name" value="DUF6531"/>
</dbReference>
<dbReference type="NCBIfam" id="TIGR01643">
    <property type="entry name" value="YD_repeat_2x"/>
    <property type="match status" value="7"/>
</dbReference>
<dbReference type="RefSeq" id="WP_263542413.1">
    <property type="nucleotide sequence ID" value="NZ_JAOVZO020000018.1"/>
</dbReference>
<proteinExistence type="predicted"/>
<comment type="caution">
    <text evidence="6">The sequence shown here is derived from an EMBL/GenBank/DDBJ whole genome shotgun (WGS) entry which is preliminary data.</text>
</comment>
<protein>
    <submittedName>
        <fullName evidence="6">Transglutaminase domain-containing protein</fullName>
    </submittedName>
</protein>
<dbReference type="PANTHER" id="PTHR32305:SF15">
    <property type="entry name" value="PROTEIN RHSA-RELATED"/>
    <property type="match status" value="1"/>
</dbReference>
<feature type="chain" id="PRO_5040790212" evidence="2">
    <location>
        <begin position="24"/>
        <end position="3549"/>
    </location>
</feature>
<feature type="domain" description="Transglutaminase-like" evidence="3">
    <location>
        <begin position="243"/>
        <end position="316"/>
    </location>
</feature>